<dbReference type="AlphaFoldDB" id="A0AAT9FR39"/>
<evidence type="ECO:0000313" key="8">
    <source>
        <dbReference type="EMBL" id="BDS08469.1"/>
    </source>
</evidence>
<accession>A0AAT9FR39</accession>
<evidence type="ECO:0000256" key="3">
    <source>
        <dbReference type="ARBA" id="ARBA00022519"/>
    </source>
</evidence>
<keyword evidence="7" id="KW-0812">Transmembrane</keyword>
<dbReference type="PANTHER" id="PTHR30606:SF10">
    <property type="entry name" value="PHOSPHATIDYLINOSITOL MANNOSIDE ACYLTRANSFERASE"/>
    <property type="match status" value="1"/>
</dbReference>
<dbReference type="PANTHER" id="PTHR30606">
    <property type="entry name" value="LIPID A BIOSYNTHESIS LAUROYL ACYLTRANSFERASE"/>
    <property type="match status" value="1"/>
</dbReference>
<dbReference type="GO" id="GO:0009247">
    <property type="term" value="P:glycolipid biosynthetic process"/>
    <property type="evidence" value="ECO:0007669"/>
    <property type="project" value="UniProtKB-ARBA"/>
</dbReference>
<keyword evidence="3" id="KW-0997">Cell inner membrane</keyword>
<dbReference type="KEGG" id="osu:NT6N_35090"/>
<dbReference type="Pfam" id="PF03279">
    <property type="entry name" value="Lip_A_acyltrans"/>
    <property type="match status" value="1"/>
</dbReference>
<evidence type="ECO:0000256" key="5">
    <source>
        <dbReference type="ARBA" id="ARBA00023136"/>
    </source>
</evidence>
<keyword evidence="5 7" id="KW-0472">Membrane</keyword>
<dbReference type="CDD" id="cd07984">
    <property type="entry name" value="LPLAT_LABLAT-like"/>
    <property type="match status" value="1"/>
</dbReference>
<evidence type="ECO:0008006" key="9">
    <source>
        <dbReference type="Google" id="ProtNLM"/>
    </source>
</evidence>
<evidence type="ECO:0000256" key="4">
    <source>
        <dbReference type="ARBA" id="ARBA00022679"/>
    </source>
</evidence>
<evidence type="ECO:0000256" key="6">
    <source>
        <dbReference type="ARBA" id="ARBA00023315"/>
    </source>
</evidence>
<protein>
    <recommendedName>
        <fullName evidence="9">Lipid A biosynthesis acyltransferase</fullName>
    </recommendedName>
</protein>
<keyword evidence="4" id="KW-0808">Transferase</keyword>
<dbReference type="EMBL" id="AP026866">
    <property type="protein sequence ID" value="BDS08469.1"/>
    <property type="molecule type" value="Genomic_DNA"/>
</dbReference>
<proteinExistence type="predicted"/>
<gene>
    <name evidence="8" type="ORF">NT6N_35090</name>
</gene>
<dbReference type="InterPro" id="IPR004960">
    <property type="entry name" value="LipA_acyltrans"/>
</dbReference>
<dbReference type="GO" id="GO:0005886">
    <property type="term" value="C:plasma membrane"/>
    <property type="evidence" value="ECO:0007669"/>
    <property type="project" value="UniProtKB-SubCell"/>
</dbReference>
<evidence type="ECO:0000256" key="2">
    <source>
        <dbReference type="ARBA" id="ARBA00022475"/>
    </source>
</evidence>
<sequence>MSESNDNARQATLGNYISYGIYRGFERLLKPIPMELVCVIGGGIGTLGSYLLPSRRKMVIRNLRIAYGEQLSRNEIHSLCRKVFWRSGANFLSAIRANTMKPDDLHKRMEIVGTENLEAARTPDTGFILLLAHMGSWEILVQMHLIVEGLLPFGGLYRPLGNPLLDKLVKRRRQKTGTKLFSRADGFFTPIAHLKEGGTLGAFSDQNAGSSGMSVPFFGKRASMTNLPSLLHRRTGAPIIPVSMETVSHGRWRVVVHPAIEISDDEKTNAALTTSLCAQAFERMMSISPADVLWMHGYWKVGTKRPLKIDGVLKKKNASRLAPATKPFKVLVFTGTESEESDEILEQIHRLKNYRDDIEITVAGESIVSPDAVHHITMDPSEPPHIVAHKILNYNREMTTPLDCAIDFTQDASGENILKLSEVKPVFAMSGAHYSRSTAITFKDPEKRNLAGFLESLGINAEAD</sequence>
<keyword evidence="6" id="KW-0012">Acyltransferase</keyword>
<feature type="transmembrane region" description="Helical" evidence="7">
    <location>
        <begin position="32"/>
        <end position="52"/>
    </location>
</feature>
<keyword evidence="2" id="KW-1003">Cell membrane</keyword>
<comment type="subcellular location">
    <subcellularLocation>
        <location evidence="1">Cell inner membrane</location>
    </subcellularLocation>
</comment>
<keyword evidence="7" id="KW-1133">Transmembrane helix</keyword>
<evidence type="ECO:0000256" key="1">
    <source>
        <dbReference type="ARBA" id="ARBA00004533"/>
    </source>
</evidence>
<organism evidence="8">
    <name type="scientific">Oceaniferula spumae</name>
    <dbReference type="NCBI Taxonomy" id="2979115"/>
    <lineage>
        <taxon>Bacteria</taxon>
        <taxon>Pseudomonadati</taxon>
        <taxon>Verrucomicrobiota</taxon>
        <taxon>Verrucomicrobiia</taxon>
        <taxon>Verrucomicrobiales</taxon>
        <taxon>Verrucomicrobiaceae</taxon>
        <taxon>Oceaniferula</taxon>
    </lineage>
</organism>
<name>A0AAT9FR39_9BACT</name>
<reference evidence="8" key="1">
    <citation type="submission" date="2024-07" db="EMBL/GenBank/DDBJ databases">
        <title>Complete genome sequence of Verrucomicrobiaceae bacterium NT6N.</title>
        <authorList>
            <person name="Huang C."/>
            <person name="Takami H."/>
            <person name="Hamasaki K."/>
        </authorList>
    </citation>
    <scope>NUCLEOTIDE SEQUENCE</scope>
    <source>
        <strain evidence="8">NT6N</strain>
    </source>
</reference>
<dbReference type="GO" id="GO:0016746">
    <property type="term" value="F:acyltransferase activity"/>
    <property type="evidence" value="ECO:0007669"/>
    <property type="project" value="UniProtKB-KW"/>
</dbReference>
<evidence type="ECO:0000256" key="7">
    <source>
        <dbReference type="SAM" id="Phobius"/>
    </source>
</evidence>